<dbReference type="SFLD" id="SFLDS00003">
    <property type="entry name" value="Haloacid_Dehalogenase"/>
    <property type="match status" value="1"/>
</dbReference>
<dbReference type="EMBL" id="CP015641">
    <property type="protein sequence ID" value="ANF26940.1"/>
    <property type="molecule type" value="Genomic_DNA"/>
</dbReference>
<dbReference type="Gene3D" id="3.40.50.1000">
    <property type="entry name" value="HAD superfamily/HAD-like"/>
    <property type="match status" value="1"/>
</dbReference>
<dbReference type="SFLD" id="SFLDG01129">
    <property type="entry name" value="C1.5:_HAD__Beta-PGM__Phosphata"/>
    <property type="match status" value="1"/>
</dbReference>
<keyword evidence="2 3" id="KW-0378">Hydrolase</keyword>
<evidence type="ECO:0000256" key="2">
    <source>
        <dbReference type="ARBA" id="ARBA00022801"/>
    </source>
</evidence>
<dbReference type="EC" id="3.8.1.2" evidence="3"/>
<sequence>MLRHLVFDVNETLLDVAALDPLFQRLFGDSSARVEWFLTLEEGWMTATIVERFQPFAKLAQAALVMVGQRRGIDVSEAQCQELVEGMKRLPAHPDVRPALEQLRDSGFHLAALSNGSLQALHQQLESAGLGDSFDAILSVEETQRYKPAPEPYRMVAERNGIAQEQMMMVAAHAWDITGAAAVGCRTAFIARPGKVLNPAGSQPDIQGNDLQDFARQLLAWRER</sequence>
<comment type="similarity">
    <text evidence="1 3">Belongs to the HAD-like hydrolase superfamily. S-2-haloalkanoic acid dehalogenase family.</text>
</comment>
<dbReference type="NCBIfam" id="TIGR01428">
    <property type="entry name" value="HAD_type_II"/>
    <property type="match status" value="1"/>
</dbReference>
<evidence type="ECO:0000256" key="3">
    <source>
        <dbReference type="RuleBase" id="RU368077"/>
    </source>
</evidence>
<evidence type="ECO:0000313" key="4">
    <source>
        <dbReference type="EMBL" id="ANF26940.1"/>
    </source>
</evidence>
<gene>
    <name evidence="4" type="ORF">PS273GM_18265</name>
</gene>
<dbReference type="SUPFAM" id="SSF56784">
    <property type="entry name" value="HAD-like"/>
    <property type="match status" value="1"/>
</dbReference>
<dbReference type="GO" id="GO:0018784">
    <property type="term" value="F:(S)-2-haloacid dehalogenase activity"/>
    <property type="evidence" value="ECO:0007669"/>
    <property type="project" value="UniProtKB-UniRule"/>
</dbReference>
<dbReference type="InterPro" id="IPR036412">
    <property type="entry name" value="HAD-like_sf"/>
</dbReference>
<dbReference type="PRINTS" id="PR00413">
    <property type="entry name" value="HADHALOGNASE"/>
</dbReference>
<dbReference type="RefSeq" id="WP_064482165.1">
    <property type="nucleotide sequence ID" value="NZ_CP015641.1"/>
</dbReference>
<reference evidence="4 5" key="1">
    <citation type="submission" date="2016-05" db="EMBL/GenBank/DDBJ databases">
        <title>Genome sequence of Pseudomonas stutzeri 273 and identification of the exopolysaccharide biosynthesis locus.</title>
        <authorList>
            <person name="Wu S."/>
            <person name="Sun C."/>
        </authorList>
    </citation>
    <scope>NUCLEOTIDE SEQUENCE [LARGE SCALE GENOMIC DNA]</scope>
    <source>
        <strain evidence="4 5">273</strain>
    </source>
</reference>
<dbReference type="InterPro" id="IPR023198">
    <property type="entry name" value="PGP-like_dom2"/>
</dbReference>
<dbReference type="OrthoDB" id="5865007at2"/>
<dbReference type="InterPro" id="IPR006328">
    <property type="entry name" value="2-HAD"/>
</dbReference>
<dbReference type="CDD" id="cd02588">
    <property type="entry name" value="HAD_L2-DEX"/>
    <property type="match status" value="1"/>
</dbReference>
<dbReference type="InterPro" id="IPR006439">
    <property type="entry name" value="HAD-SF_hydro_IA"/>
</dbReference>
<proteinExistence type="inferred from homology"/>
<dbReference type="Gene3D" id="1.10.150.240">
    <property type="entry name" value="Putative phosphatase, domain 2"/>
    <property type="match status" value="1"/>
</dbReference>
<evidence type="ECO:0000256" key="1">
    <source>
        <dbReference type="ARBA" id="ARBA00008106"/>
    </source>
</evidence>
<dbReference type="PANTHER" id="PTHR43316:SF3">
    <property type="entry name" value="HALOACID DEHALOGENASE, TYPE II (AFU_ORTHOLOGUE AFUA_2G07750)-RELATED"/>
    <property type="match status" value="1"/>
</dbReference>
<organism evidence="4 5">
    <name type="scientific">Stutzerimonas stutzeri</name>
    <name type="common">Pseudomonas stutzeri</name>
    <dbReference type="NCBI Taxonomy" id="316"/>
    <lineage>
        <taxon>Bacteria</taxon>
        <taxon>Pseudomonadati</taxon>
        <taxon>Pseudomonadota</taxon>
        <taxon>Gammaproteobacteria</taxon>
        <taxon>Pseudomonadales</taxon>
        <taxon>Pseudomonadaceae</taxon>
        <taxon>Stutzerimonas</taxon>
    </lineage>
</organism>
<accession>A0A172WU17</accession>
<dbReference type="PANTHER" id="PTHR43316">
    <property type="entry name" value="HYDROLASE, HALOACID DELAHOGENASE-RELATED"/>
    <property type="match status" value="1"/>
</dbReference>
<dbReference type="Pfam" id="PF00702">
    <property type="entry name" value="Hydrolase"/>
    <property type="match status" value="1"/>
</dbReference>
<dbReference type="NCBIfam" id="TIGR01493">
    <property type="entry name" value="HAD-SF-IA-v2"/>
    <property type="match status" value="1"/>
</dbReference>
<comment type="catalytic activity">
    <reaction evidence="3">
        <text>an (S)-2-haloacid + H2O = a (2R)-2-hydroxycarboxylate + a halide anion + H(+)</text>
        <dbReference type="Rhea" id="RHEA:11192"/>
        <dbReference type="ChEBI" id="CHEBI:15377"/>
        <dbReference type="ChEBI" id="CHEBI:15378"/>
        <dbReference type="ChEBI" id="CHEBI:16042"/>
        <dbReference type="ChEBI" id="CHEBI:58314"/>
        <dbReference type="ChEBI" id="CHEBI:137405"/>
        <dbReference type="EC" id="3.8.1.2"/>
    </reaction>
</comment>
<dbReference type="InterPro" id="IPR051540">
    <property type="entry name" value="S-2-haloacid_dehalogenase"/>
</dbReference>
<comment type="function">
    <text evidence="3">Catalyzes the hydrolytic dehalogenation of small (S)-2-haloalkanoic acids to yield the corresponding (R)-2-hydroxyalkanoic acids.</text>
</comment>
<dbReference type="InterPro" id="IPR023214">
    <property type="entry name" value="HAD_sf"/>
</dbReference>
<evidence type="ECO:0000313" key="5">
    <source>
        <dbReference type="Proteomes" id="UP000077787"/>
    </source>
</evidence>
<protein>
    <recommendedName>
        <fullName evidence="3">(S)-2-haloacid dehalogenase</fullName>
        <ecNumber evidence="3">3.8.1.2</ecNumber>
    </recommendedName>
    <alternativeName>
        <fullName evidence="3">2-haloalkanoic acid dehalogenase</fullName>
    </alternativeName>
    <alternativeName>
        <fullName evidence="3">Halocarboxylic acid halidohydrolase</fullName>
    </alternativeName>
    <alternativeName>
        <fullName evidence="3">L-2-haloacid dehalogenase</fullName>
    </alternativeName>
</protein>
<dbReference type="Proteomes" id="UP000077787">
    <property type="component" value="Chromosome"/>
</dbReference>
<name>A0A172WU17_STUST</name>
<dbReference type="AlphaFoldDB" id="A0A172WU17"/>